<dbReference type="PANTHER" id="PTHR19328">
    <property type="entry name" value="HEDGEHOG-INTERACTING PROTEIN"/>
    <property type="match status" value="1"/>
</dbReference>
<dbReference type="STRING" id="490629.SAMN05216266_11269"/>
<dbReference type="GO" id="GO:0005975">
    <property type="term" value="P:carbohydrate metabolic process"/>
    <property type="evidence" value="ECO:0007669"/>
    <property type="project" value="UniProtKB-ARBA"/>
</dbReference>
<sequence>MARRGGVVVWIAVLVLGLLLIPVPAHAIATLPTGFALTELSSGQEPYQLTDFAYLPDGGILSTGKAGTVAWVAPDGRSKTIATLPTHDVQDLGLVGIAVAADYRTSREIYLARSVPSGGGFTIRLARWTVTGAEEPTGLTGERVLVELPGDAVVHGITGIVAAPDTTIWVSVGDVSDYTKVDRRALRAQNPDALQGKILHLTREGLGVPGNPFYSPADPASVRSRVYASGFRSPFRLTLDPELGVPVVGDVGWRNWEEVGLVRPGSNHSWPCWEGTQRTPGYLEFPECAGVPNHPPMWAYSHGSGVDQGNSVTGGIVYGGTSYPQQYHGAYFFGDYVTKKLWSLRYDSQGRLVQPPQSPPLGTDVGGPVKFAAAPNGDIVYADIYTGSLRRLTYTAGNSPPSAKAVTRTDPDARLVSFDGTESVDYDGDPLTYQWDFGDGSSAEGVRVEHTYAAGSDRVTASLTVTDPLGASDRTEFVVAPGNHSPDLRFTEPPEPDFAVRDPVTTSAVAQDAEDGALPISWMIKVVHCPQEATCHAHPATGGARHSLTVPFTDHPDSRMELTATATDSAGVSVSKTYVAWPREHRLTLRGSVPAALEITSEGGGYTTMVTEGANVDVVAAAVAADGVSAFAEWDDGSVSRNRALTMGASDITLTAEYAGPIQLRYEADPALRTLLGAATGPEVTDGGVRYRTYEGGRLYWSVATGVRETHGAILRKYLQLGGHSALGLPVTDETVTPDKVGRYNHFSGAQGTGPASIYWTPSIGAHGVWGAIRRRWAALGWELGPMGYPTKDETTTPDRIGRYNHFSKAASIYWTPTTGAHDVYGAIRRRWSALGWERSYLGYPTTGEYAVSGGRRNNFQRGYIVYSFSSKQVTDRRY</sequence>
<dbReference type="Gene3D" id="2.120.10.30">
    <property type="entry name" value="TolB, C-terminal domain"/>
    <property type="match status" value="1"/>
</dbReference>
<accession>A0A1I1BA41</accession>
<dbReference type="PROSITE" id="PS50093">
    <property type="entry name" value="PKD"/>
    <property type="match status" value="1"/>
</dbReference>
<dbReference type="SUPFAM" id="SSF49299">
    <property type="entry name" value="PKD domain"/>
    <property type="match status" value="1"/>
</dbReference>
<evidence type="ECO:0000313" key="3">
    <source>
        <dbReference type="Proteomes" id="UP000243799"/>
    </source>
</evidence>
<dbReference type="InterPro" id="IPR035986">
    <property type="entry name" value="PKD_dom_sf"/>
</dbReference>
<dbReference type="InterPro" id="IPR011042">
    <property type="entry name" value="6-blade_b-propeller_TolB-like"/>
</dbReference>
<dbReference type="Pfam" id="PF18911">
    <property type="entry name" value="PKD_4"/>
    <property type="match status" value="1"/>
</dbReference>
<gene>
    <name evidence="2" type="ORF">SAMN05216266_11269</name>
</gene>
<dbReference type="InterPro" id="IPR012938">
    <property type="entry name" value="Glc/Sorbosone_DH"/>
</dbReference>
<dbReference type="SUPFAM" id="SSF50952">
    <property type="entry name" value="Soluble quinoprotein glucose dehydrogenase"/>
    <property type="match status" value="1"/>
</dbReference>
<keyword evidence="3" id="KW-1185">Reference proteome</keyword>
<name>A0A1I1BA41_9PSEU</name>
<dbReference type="InterPro" id="IPR013783">
    <property type="entry name" value="Ig-like_fold"/>
</dbReference>
<organism evidence="2 3">
    <name type="scientific">Amycolatopsis marina</name>
    <dbReference type="NCBI Taxonomy" id="490629"/>
    <lineage>
        <taxon>Bacteria</taxon>
        <taxon>Bacillati</taxon>
        <taxon>Actinomycetota</taxon>
        <taxon>Actinomycetes</taxon>
        <taxon>Pseudonocardiales</taxon>
        <taxon>Pseudonocardiaceae</taxon>
        <taxon>Amycolatopsis</taxon>
    </lineage>
</organism>
<dbReference type="AlphaFoldDB" id="A0A1I1BA41"/>
<feature type="domain" description="PKD" evidence="1">
    <location>
        <begin position="428"/>
        <end position="454"/>
    </location>
</feature>
<dbReference type="OrthoDB" id="159306at2"/>
<dbReference type="Proteomes" id="UP000243799">
    <property type="component" value="Unassembled WGS sequence"/>
</dbReference>
<dbReference type="InterPro" id="IPR013207">
    <property type="entry name" value="LGFP"/>
</dbReference>
<dbReference type="CDD" id="cd00146">
    <property type="entry name" value="PKD"/>
    <property type="match status" value="1"/>
</dbReference>
<dbReference type="InterPro" id="IPR011041">
    <property type="entry name" value="Quinoprot_gluc/sorb_DH_b-prop"/>
</dbReference>
<reference evidence="3" key="1">
    <citation type="submission" date="2016-10" db="EMBL/GenBank/DDBJ databases">
        <authorList>
            <person name="Varghese N."/>
            <person name="Submissions S."/>
        </authorList>
    </citation>
    <scope>NUCLEOTIDE SEQUENCE [LARGE SCALE GENOMIC DNA]</scope>
    <source>
        <strain evidence="3">CGMCC 4.3568</strain>
    </source>
</reference>
<dbReference type="Pfam" id="PF08310">
    <property type="entry name" value="LGFP"/>
    <property type="match status" value="4"/>
</dbReference>
<dbReference type="SMART" id="SM00089">
    <property type="entry name" value="PKD"/>
    <property type="match status" value="1"/>
</dbReference>
<proteinExistence type="predicted"/>
<dbReference type="PANTHER" id="PTHR19328:SF13">
    <property type="entry name" value="HIPL1 PROTEIN"/>
    <property type="match status" value="1"/>
</dbReference>
<dbReference type="RefSeq" id="WP_091674768.1">
    <property type="nucleotide sequence ID" value="NZ_FOKG01000012.1"/>
</dbReference>
<evidence type="ECO:0000259" key="1">
    <source>
        <dbReference type="PROSITE" id="PS50093"/>
    </source>
</evidence>
<dbReference type="InterPro" id="IPR022409">
    <property type="entry name" value="PKD/Chitinase_dom"/>
</dbReference>
<evidence type="ECO:0000313" key="2">
    <source>
        <dbReference type="EMBL" id="SFB45578.1"/>
    </source>
</evidence>
<dbReference type="InterPro" id="IPR000601">
    <property type="entry name" value="PKD_dom"/>
</dbReference>
<dbReference type="Pfam" id="PF07995">
    <property type="entry name" value="GSDH"/>
    <property type="match status" value="1"/>
</dbReference>
<dbReference type="Gene3D" id="2.60.40.10">
    <property type="entry name" value="Immunoglobulins"/>
    <property type="match status" value="1"/>
</dbReference>
<protein>
    <submittedName>
        <fullName evidence="2">Glucose/arabinose dehydrogenase, beta-propeller fold</fullName>
    </submittedName>
</protein>
<dbReference type="EMBL" id="FOKG01000012">
    <property type="protein sequence ID" value="SFB45578.1"/>
    <property type="molecule type" value="Genomic_DNA"/>
</dbReference>